<reference evidence="1" key="1">
    <citation type="submission" date="2018-06" db="EMBL/GenBank/DDBJ databases">
        <authorList>
            <person name="Zhirakovskaya E."/>
        </authorList>
    </citation>
    <scope>NUCLEOTIDE SEQUENCE</scope>
</reference>
<dbReference type="AlphaFoldDB" id="A0A3B1C009"/>
<protein>
    <submittedName>
        <fullName evidence="1">Uncharacterized protein</fullName>
    </submittedName>
</protein>
<evidence type="ECO:0000313" key="1">
    <source>
        <dbReference type="EMBL" id="VAX17903.1"/>
    </source>
</evidence>
<sequence>MDFSFMGSSIRFHTTSLFLFLFLSIAIPACTTPGGMLNSIEDRRGYTCDIVKIFYDYDFDKINKLLYDNRDPEIFETNTIYDLRGEMEFMAELLIKNSGFHCEAAYESQEEIVAHGTITQQWNHGTGFIEFYWIFRFGATGEALLQQFEIQEIVKEYEPVKENPDSRL</sequence>
<dbReference type="EMBL" id="UOGE01000028">
    <property type="protein sequence ID" value="VAX17903.1"/>
    <property type="molecule type" value="Genomic_DNA"/>
</dbReference>
<organism evidence="1">
    <name type="scientific">hydrothermal vent metagenome</name>
    <dbReference type="NCBI Taxonomy" id="652676"/>
    <lineage>
        <taxon>unclassified sequences</taxon>
        <taxon>metagenomes</taxon>
        <taxon>ecological metagenomes</taxon>
    </lineage>
</organism>
<name>A0A3B1C009_9ZZZZ</name>
<gene>
    <name evidence="1" type="ORF">MNBD_NITROSPINAE02-619</name>
</gene>
<accession>A0A3B1C009</accession>
<proteinExistence type="predicted"/>